<sequence length="90" mass="9753">MTTQSDGTTVLCTAFGSIKKIDLDNSEMTIDNSYVVTWSSTLDYDIHLENGFWQSIGTGEGVFNTFKGSGSIYVQSLNLEIFVAQLGGDA</sequence>
<reference evidence="1 2" key="1">
    <citation type="submission" date="2016-10" db="EMBL/GenBank/DDBJ databases">
        <authorList>
            <person name="Varghese N."/>
            <person name="Submissions S."/>
        </authorList>
    </citation>
    <scope>NUCLEOTIDE SEQUENCE [LARGE SCALE GENOMIC DNA]</scope>
    <source>
        <strain evidence="1 2">WC1T17</strain>
    </source>
</reference>
<name>A0ABY1AA13_9LACO</name>
<dbReference type="Pfam" id="PF01987">
    <property type="entry name" value="AIM24"/>
    <property type="match status" value="1"/>
</dbReference>
<gene>
    <name evidence="1" type="ORF">SAMN05216431_10315</name>
</gene>
<dbReference type="InterPro" id="IPR036983">
    <property type="entry name" value="AIM24_sf"/>
</dbReference>
<dbReference type="SUPFAM" id="SSF51219">
    <property type="entry name" value="TRAP-like"/>
    <property type="match status" value="1"/>
</dbReference>
<protein>
    <submittedName>
        <fullName evidence="1">Biogenesis AIM24</fullName>
    </submittedName>
</protein>
<dbReference type="EMBL" id="FOCC01000003">
    <property type="protein sequence ID" value="SEM46163.1"/>
    <property type="molecule type" value="Genomic_DNA"/>
</dbReference>
<dbReference type="Proteomes" id="UP000182089">
    <property type="component" value="Unassembled WGS sequence"/>
</dbReference>
<dbReference type="InterPro" id="IPR016031">
    <property type="entry name" value="Trp_RNA-bd_attenuator-like_dom"/>
</dbReference>
<proteinExistence type="predicted"/>
<evidence type="ECO:0000313" key="2">
    <source>
        <dbReference type="Proteomes" id="UP000182089"/>
    </source>
</evidence>
<evidence type="ECO:0000313" key="1">
    <source>
        <dbReference type="EMBL" id="SEM46163.1"/>
    </source>
</evidence>
<accession>A0ABY1AA13</accession>
<dbReference type="Gene3D" id="3.60.160.10">
    <property type="entry name" value="Mitochondrial biogenesis AIM24"/>
    <property type="match status" value="1"/>
</dbReference>
<dbReference type="InterPro" id="IPR002838">
    <property type="entry name" value="AIM24"/>
</dbReference>
<organism evidence="1 2">
    <name type="scientific">Ligilactobacillus ruminis</name>
    <dbReference type="NCBI Taxonomy" id="1623"/>
    <lineage>
        <taxon>Bacteria</taxon>
        <taxon>Bacillati</taxon>
        <taxon>Bacillota</taxon>
        <taxon>Bacilli</taxon>
        <taxon>Lactobacillales</taxon>
        <taxon>Lactobacillaceae</taxon>
        <taxon>Ligilactobacillus</taxon>
    </lineage>
</organism>
<comment type="caution">
    <text evidence="1">The sequence shown here is derived from an EMBL/GenBank/DDBJ whole genome shotgun (WGS) entry which is preliminary data.</text>
</comment>